<dbReference type="Proteomes" id="UP000075884">
    <property type="component" value="Unassembled WGS sequence"/>
</dbReference>
<dbReference type="EnsemblMetazoa" id="ADIR014482-RC">
    <property type="protein sequence ID" value="ADIR014482-PC"/>
    <property type="gene ID" value="ADIR014482"/>
</dbReference>
<dbReference type="Gene3D" id="3.40.50.300">
    <property type="entry name" value="P-loop containing nucleotide triphosphate hydrolases"/>
    <property type="match status" value="1"/>
</dbReference>
<dbReference type="AlphaFoldDB" id="A0A182NX94"/>
<protein>
    <recommendedName>
        <fullName evidence="3">NACHT domain-containing protein</fullName>
    </recommendedName>
</protein>
<evidence type="ECO:0000313" key="1">
    <source>
        <dbReference type="EnsemblMetazoa" id="ADIR014482-PA"/>
    </source>
</evidence>
<keyword evidence="2" id="KW-1185">Reference proteome</keyword>
<reference evidence="1" key="2">
    <citation type="submission" date="2020-05" db="UniProtKB">
        <authorList>
            <consortium name="EnsemblMetazoa"/>
        </authorList>
    </citation>
    <scope>IDENTIFICATION</scope>
    <source>
        <strain evidence="1">WRAIR2</strain>
    </source>
</reference>
<sequence>MEKLQKAFCKEYKTIMKSGPDIWSDIQKKGIRVALNFTIHTIGESINSMNKSFSDYTKIDEKIFEFFQKFVMICGIADDETLLNKAKELLISVTDTEPLATLNELHSLTRNAMQNGTSIKLDPDYFDRVLQKIKRNSTVVYQKLIAEQIIDLTIGNYSHIIIDKASLEKSSLFSFLRDDSANVYQYRSTLDWKISCIIIKQTLTHFGNQYFLIDSKCLKQREDLVETIDDVCRYLDDVNYSKQNVIAVVGTFDDEKLGIIEKKSLLHMRKIVTVEQISEQQLREDIEASKQQQEYWQVRDLDENVRAKLFKENEHLNMFGTRISLNKLVYETDSLSLLHNVLDLCATEQGNKSINEQSYDSIRYKYIQRNYEDYDPSKEIADEKTRETKIMFEVLRELFFRKTLTFQEIANEIGNHSSVTSVQSALSLHDKSYDLPDFAKADNKQKVCIFLDEAGYGKSTYFTWLASSISRKQPSLYVIRMNAIEYSIDFHRLKKTNLINIHNDELVRILYRFVHLAIFISSANRHSDADMKMERDEADRCAKMLTLSDNQITIRPISNTNKLTTKQLIQLRIFQEKFNEKSLVLLFDGFDETIPDYKDVVMLYFSKVARLERIQKLFLSSRPLDIHEEIKKTFQNCKIYRLEPFSSHNQILSLHKHLCCEMDDYKQCENDYQIALLTVFHTILSYALEDVITAPLLLRMAFEAFLDEVKQHVNFSSKTISHQLFITTKYNILGLVENFVHQK</sequence>
<organism evidence="1 2">
    <name type="scientific">Anopheles dirus</name>
    <dbReference type="NCBI Taxonomy" id="7168"/>
    <lineage>
        <taxon>Eukaryota</taxon>
        <taxon>Metazoa</taxon>
        <taxon>Ecdysozoa</taxon>
        <taxon>Arthropoda</taxon>
        <taxon>Hexapoda</taxon>
        <taxon>Insecta</taxon>
        <taxon>Pterygota</taxon>
        <taxon>Neoptera</taxon>
        <taxon>Endopterygota</taxon>
        <taxon>Diptera</taxon>
        <taxon>Nematocera</taxon>
        <taxon>Culicoidea</taxon>
        <taxon>Culicidae</taxon>
        <taxon>Anophelinae</taxon>
        <taxon>Anopheles</taxon>
    </lineage>
</organism>
<accession>A0A182NX94</accession>
<evidence type="ECO:0000313" key="2">
    <source>
        <dbReference type="Proteomes" id="UP000075884"/>
    </source>
</evidence>
<reference evidence="2" key="1">
    <citation type="submission" date="2013-03" db="EMBL/GenBank/DDBJ databases">
        <title>The Genome Sequence of Anopheles dirus WRAIR2.</title>
        <authorList>
            <consortium name="The Broad Institute Genomics Platform"/>
            <person name="Neafsey D.E."/>
            <person name="Walton C."/>
            <person name="Walker B."/>
            <person name="Young S.K."/>
            <person name="Zeng Q."/>
            <person name="Gargeya S."/>
            <person name="Fitzgerald M."/>
            <person name="Haas B."/>
            <person name="Abouelleil A."/>
            <person name="Allen A.W."/>
            <person name="Alvarado L."/>
            <person name="Arachchi H.M."/>
            <person name="Berlin A.M."/>
            <person name="Chapman S.B."/>
            <person name="Gainer-Dewar J."/>
            <person name="Goldberg J."/>
            <person name="Griggs A."/>
            <person name="Gujja S."/>
            <person name="Hansen M."/>
            <person name="Howarth C."/>
            <person name="Imamovic A."/>
            <person name="Ireland A."/>
            <person name="Larimer J."/>
            <person name="McCowan C."/>
            <person name="Murphy C."/>
            <person name="Pearson M."/>
            <person name="Poon T.W."/>
            <person name="Priest M."/>
            <person name="Roberts A."/>
            <person name="Saif S."/>
            <person name="Shea T."/>
            <person name="Sisk P."/>
            <person name="Sykes S."/>
            <person name="Wortman J."/>
            <person name="Nusbaum C."/>
            <person name="Birren B."/>
        </authorList>
    </citation>
    <scope>NUCLEOTIDE SEQUENCE [LARGE SCALE GENOMIC DNA]</scope>
    <source>
        <strain evidence="2">WRAIR2</strain>
    </source>
</reference>
<proteinExistence type="predicted"/>
<evidence type="ECO:0008006" key="3">
    <source>
        <dbReference type="Google" id="ProtNLM"/>
    </source>
</evidence>
<dbReference type="EnsemblMetazoa" id="ADIR014482-RA">
    <property type="protein sequence ID" value="ADIR014482-PA"/>
    <property type="gene ID" value="ADIR014482"/>
</dbReference>
<dbReference type="InterPro" id="IPR027417">
    <property type="entry name" value="P-loop_NTPase"/>
</dbReference>
<name>A0A182NX94_9DIPT</name>
<dbReference type="VEuPathDB" id="VectorBase:ADIR014482"/>